<comment type="caution">
    <text evidence="7">The sequence shown here is derived from an EMBL/GenBank/DDBJ whole genome shotgun (WGS) entry which is preliminary data.</text>
</comment>
<evidence type="ECO:0000256" key="5">
    <source>
        <dbReference type="SAM" id="SignalP"/>
    </source>
</evidence>
<keyword evidence="3" id="KW-0722">Serine protease inhibitor</keyword>
<dbReference type="SUPFAM" id="SSF56574">
    <property type="entry name" value="Serpins"/>
    <property type="match status" value="1"/>
</dbReference>
<feature type="domain" description="Serpin" evidence="6">
    <location>
        <begin position="41"/>
        <end position="417"/>
    </location>
</feature>
<dbReference type="InterPro" id="IPR023796">
    <property type="entry name" value="Serpin_dom"/>
</dbReference>
<evidence type="ECO:0000256" key="1">
    <source>
        <dbReference type="ARBA" id="ARBA00009500"/>
    </source>
</evidence>
<dbReference type="InterPro" id="IPR042185">
    <property type="entry name" value="Serpin_sf_2"/>
</dbReference>
<dbReference type="PANTHER" id="PTHR11461">
    <property type="entry name" value="SERINE PROTEASE INHIBITOR, SERPIN"/>
    <property type="match status" value="1"/>
</dbReference>
<protein>
    <recommendedName>
        <fullName evidence="6">Serpin domain-containing protein</fullName>
    </recommendedName>
</protein>
<gene>
    <name evidence="7" type="ORF">CEPIT_LOCUS11140</name>
</gene>
<dbReference type="EMBL" id="CAMAPF010000063">
    <property type="protein sequence ID" value="CAH9090137.1"/>
    <property type="molecule type" value="Genomic_DNA"/>
</dbReference>
<evidence type="ECO:0000313" key="7">
    <source>
        <dbReference type="EMBL" id="CAH9090137.1"/>
    </source>
</evidence>
<dbReference type="CDD" id="cd02043">
    <property type="entry name" value="serpinP_plants"/>
    <property type="match status" value="1"/>
</dbReference>
<dbReference type="AlphaFoldDB" id="A0AAV0D5M3"/>
<organism evidence="7 8">
    <name type="scientific">Cuscuta epithymum</name>
    <dbReference type="NCBI Taxonomy" id="186058"/>
    <lineage>
        <taxon>Eukaryota</taxon>
        <taxon>Viridiplantae</taxon>
        <taxon>Streptophyta</taxon>
        <taxon>Embryophyta</taxon>
        <taxon>Tracheophyta</taxon>
        <taxon>Spermatophyta</taxon>
        <taxon>Magnoliopsida</taxon>
        <taxon>eudicotyledons</taxon>
        <taxon>Gunneridae</taxon>
        <taxon>Pentapetalae</taxon>
        <taxon>asterids</taxon>
        <taxon>lamiids</taxon>
        <taxon>Solanales</taxon>
        <taxon>Convolvulaceae</taxon>
        <taxon>Cuscuteae</taxon>
        <taxon>Cuscuta</taxon>
        <taxon>Cuscuta subgen. Cuscuta</taxon>
    </lineage>
</organism>
<dbReference type="PROSITE" id="PS00284">
    <property type="entry name" value="SERPIN"/>
    <property type="match status" value="1"/>
</dbReference>
<evidence type="ECO:0000256" key="3">
    <source>
        <dbReference type="ARBA" id="ARBA00022900"/>
    </source>
</evidence>
<dbReference type="PANTHER" id="PTHR11461:SF211">
    <property type="entry name" value="GH10112P-RELATED"/>
    <property type="match status" value="1"/>
</dbReference>
<reference evidence="7" key="1">
    <citation type="submission" date="2022-07" db="EMBL/GenBank/DDBJ databases">
        <authorList>
            <person name="Macas J."/>
            <person name="Novak P."/>
            <person name="Neumann P."/>
        </authorList>
    </citation>
    <scope>NUCLEOTIDE SEQUENCE</scope>
</reference>
<keyword evidence="8" id="KW-1185">Reference proteome</keyword>
<accession>A0AAV0D5M3</accession>
<dbReference type="InterPro" id="IPR036186">
    <property type="entry name" value="Serpin_sf"/>
</dbReference>
<proteinExistence type="inferred from homology"/>
<comment type="similarity">
    <text evidence="1 4">Belongs to the serpin family.</text>
</comment>
<feature type="signal peptide" evidence="5">
    <location>
        <begin position="1"/>
        <end position="21"/>
    </location>
</feature>
<dbReference type="GO" id="GO:0004867">
    <property type="term" value="F:serine-type endopeptidase inhibitor activity"/>
    <property type="evidence" value="ECO:0007669"/>
    <property type="project" value="UniProtKB-KW"/>
</dbReference>
<keyword evidence="5" id="KW-0732">Signal</keyword>
<name>A0AAV0D5M3_9ASTE</name>
<dbReference type="SMART" id="SM00093">
    <property type="entry name" value="SERPIN"/>
    <property type="match status" value="1"/>
</dbReference>
<dbReference type="Pfam" id="PF00079">
    <property type="entry name" value="Serpin"/>
    <property type="match status" value="1"/>
</dbReference>
<evidence type="ECO:0000256" key="2">
    <source>
        <dbReference type="ARBA" id="ARBA00022690"/>
    </source>
</evidence>
<dbReference type="FunFam" id="2.30.39.10:FF:000022">
    <property type="entry name" value="Os11g0230400 protein"/>
    <property type="match status" value="1"/>
</dbReference>
<evidence type="ECO:0000259" key="6">
    <source>
        <dbReference type="SMART" id="SM00093"/>
    </source>
</evidence>
<sequence length="419" mass="46018">MCKFGIGAYLLSIFLIHSLNPYPVITAFHDSITNLTEEVSLLLAKHVISAAIERGENVALSPLSITTLLGMIGGGSQGGAPDQLSGFLNPVSTNNVIKKSGAFDFVTSIFSDGSRSSGGSALTGGNGVWIDKSLTLKPAYKDHIESSYNALIQSVDFREKVSEVIDEVNAWVEKKTGGLIRQLLDERTVTPQTIVVLANALHFKGAWANEFDVANTMDRDFYLMDGASVQVPFMSSSEKQYLKAFDGFKVLRMPYRLGENQERQQFSMYFILPDTEDGLPSLVDKLTSESTFLEQHIPYNKVKVGEFRIPKFKISFDLDILDVLEKLGVTNARHALSGMVENPISTPIDPKFFHKSVVEVNEEGTEAAAVTMGIFSGSSLVVPVEEKIDFVADHPFLFFIREDLTRTLVFAGSVLNPGL</sequence>
<dbReference type="GO" id="GO:0005615">
    <property type="term" value="C:extracellular space"/>
    <property type="evidence" value="ECO:0007669"/>
    <property type="project" value="InterPro"/>
</dbReference>
<dbReference type="InterPro" id="IPR042178">
    <property type="entry name" value="Serpin_sf_1"/>
</dbReference>
<feature type="chain" id="PRO_5043392846" description="Serpin domain-containing protein" evidence="5">
    <location>
        <begin position="22"/>
        <end position="419"/>
    </location>
</feature>
<evidence type="ECO:0000313" key="8">
    <source>
        <dbReference type="Proteomes" id="UP001152523"/>
    </source>
</evidence>
<dbReference type="Gene3D" id="3.30.497.10">
    <property type="entry name" value="Antithrombin, subunit I, domain 2"/>
    <property type="match status" value="1"/>
</dbReference>
<dbReference type="Proteomes" id="UP001152523">
    <property type="component" value="Unassembled WGS sequence"/>
</dbReference>
<evidence type="ECO:0000256" key="4">
    <source>
        <dbReference type="RuleBase" id="RU000411"/>
    </source>
</evidence>
<dbReference type="Gene3D" id="2.30.39.10">
    <property type="entry name" value="Alpha-1-antitrypsin, domain 1"/>
    <property type="match status" value="1"/>
</dbReference>
<keyword evidence="2" id="KW-0646">Protease inhibitor</keyword>
<dbReference type="InterPro" id="IPR023795">
    <property type="entry name" value="Serpin_CS"/>
</dbReference>
<dbReference type="InterPro" id="IPR000215">
    <property type="entry name" value="Serpin_fam"/>
</dbReference>